<accession>A0ABP9ULI3</accession>
<evidence type="ECO:0000256" key="6">
    <source>
        <dbReference type="RuleBase" id="RU361187"/>
    </source>
</evidence>
<feature type="domain" description="3-keto-alpha-glucoside-1,2-lyase/3-keto-2-hydroxy-glucal hydratase" evidence="8">
    <location>
        <begin position="34"/>
        <end position="189"/>
    </location>
</feature>
<comment type="caution">
    <text evidence="9">The sequence shown here is derived from an EMBL/GenBank/DDBJ whole genome shotgun (WGS) entry which is preliminary data.</text>
</comment>
<keyword evidence="2" id="KW-0624">Polysaccharide degradation</keyword>
<name>A0ABP9ULI3_9BACT</name>
<dbReference type="InterPro" id="IPR010496">
    <property type="entry name" value="AL/BT2_dom"/>
</dbReference>
<organism evidence="9 10">
    <name type="scientific">Haloferula sargassicola</name>
    <dbReference type="NCBI Taxonomy" id="490096"/>
    <lineage>
        <taxon>Bacteria</taxon>
        <taxon>Pseudomonadati</taxon>
        <taxon>Verrucomicrobiota</taxon>
        <taxon>Verrucomicrobiia</taxon>
        <taxon>Verrucomicrobiales</taxon>
        <taxon>Verrucomicrobiaceae</taxon>
        <taxon>Haloferula</taxon>
    </lineage>
</organism>
<keyword evidence="10" id="KW-1185">Reference proteome</keyword>
<dbReference type="Pfam" id="PF06439">
    <property type="entry name" value="3keto-disac_hyd"/>
    <property type="match status" value="1"/>
</dbReference>
<evidence type="ECO:0000256" key="7">
    <source>
        <dbReference type="SAM" id="MobiDB-lite"/>
    </source>
</evidence>
<dbReference type="SUPFAM" id="SSF75005">
    <property type="entry name" value="Arabinanase/levansucrase/invertase"/>
    <property type="match status" value="1"/>
</dbReference>
<evidence type="ECO:0000313" key="9">
    <source>
        <dbReference type="EMBL" id="GAA5481201.1"/>
    </source>
</evidence>
<evidence type="ECO:0000256" key="4">
    <source>
        <dbReference type="ARBA" id="ARBA00023277"/>
    </source>
</evidence>
<dbReference type="Gene3D" id="2.115.10.20">
    <property type="entry name" value="Glycosyl hydrolase domain, family 43"/>
    <property type="match status" value="1"/>
</dbReference>
<keyword evidence="2" id="KW-0858">Xylan degradation</keyword>
<proteinExistence type="inferred from homology"/>
<dbReference type="InterPro" id="IPR052176">
    <property type="entry name" value="Glycosyl_Hydrlase_43_Enz"/>
</dbReference>
<evidence type="ECO:0000256" key="3">
    <source>
        <dbReference type="ARBA" id="ARBA00022801"/>
    </source>
</evidence>
<evidence type="ECO:0000313" key="10">
    <source>
        <dbReference type="Proteomes" id="UP001476282"/>
    </source>
</evidence>
<reference evidence="9 10" key="1">
    <citation type="submission" date="2024-02" db="EMBL/GenBank/DDBJ databases">
        <title>Haloferula sargassicola NBRC 104335.</title>
        <authorList>
            <person name="Ichikawa N."/>
            <person name="Katano-Makiyama Y."/>
            <person name="Hidaka K."/>
        </authorList>
    </citation>
    <scope>NUCLEOTIDE SEQUENCE [LARGE SCALE GENOMIC DNA]</scope>
    <source>
        <strain evidence="9 10">NBRC 104335</strain>
    </source>
</reference>
<dbReference type="PANTHER" id="PTHR43772">
    <property type="entry name" value="ENDO-1,4-BETA-XYLANASE"/>
    <property type="match status" value="1"/>
</dbReference>
<gene>
    <name evidence="9" type="ORF">Hsar01_00408</name>
</gene>
<comment type="similarity">
    <text evidence="1 6">Belongs to the glycosyl hydrolase 43 family.</text>
</comment>
<feature type="region of interest" description="Disordered" evidence="7">
    <location>
        <begin position="473"/>
        <end position="499"/>
    </location>
</feature>
<evidence type="ECO:0000256" key="2">
    <source>
        <dbReference type="ARBA" id="ARBA00022651"/>
    </source>
</evidence>
<dbReference type="RefSeq" id="WP_353565360.1">
    <property type="nucleotide sequence ID" value="NZ_BAABRI010000002.1"/>
</dbReference>
<dbReference type="CDD" id="cd08991">
    <property type="entry name" value="GH43_HoAraf43-like"/>
    <property type="match status" value="1"/>
</dbReference>
<evidence type="ECO:0000256" key="5">
    <source>
        <dbReference type="ARBA" id="ARBA00023295"/>
    </source>
</evidence>
<dbReference type="Proteomes" id="UP001476282">
    <property type="component" value="Unassembled WGS sequence"/>
</dbReference>
<evidence type="ECO:0000259" key="8">
    <source>
        <dbReference type="Pfam" id="PF06439"/>
    </source>
</evidence>
<evidence type="ECO:0000256" key="1">
    <source>
        <dbReference type="ARBA" id="ARBA00009865"/>
    </source>
</evidence>
<protein>
    <recommendedName>
        <fullName evidence="8">3-keto-alpha-glucoside-1,2-lyase/3-keto-2-hydroxy-glucal hydratase domain-containing protein</fullName>
    </recommendedName>
</protein>
<dbReference type="InterPro" id="IPR023296">
    <property type="entry name" value="Glyco_hydro_beta-prop_sf"/>
</dbReference>
<dbReference type="InterPro" id="IPR006710">
    <property type="entry name" value="Glyco_hydro_43"/>
</dbReference>
<keyword evidence="4" id="KW-0119">Carbohydrate metabolism</keyword>
<dbReference type="PANTHER" id="PTHR43772:SF2">
    <property type="entry name" value="PUTATIVE (AFU_ORTHOLOGUE AFUA_2G04480)-RELATED"/>
    <property type="match status" value="1"/>
</dbReference>
<keyword evidence="3 6" id="KW-0378">Hydrolase</keyword>
<sequence length="499" mass="55667">MLPRIAAGLFLMVTATAPAKEIRADMSRYPAAPWVTHGGDWKTDGDALTVSGGEGPMVSIDGLQLTDFQLDLEIRTDAQAGVVFRGRDFGVGAFRGDYVGIDAAERQLVWGANDPDWQPIASQAIDVAKTTWLHLRIQADGDQVKVFADAKPITAETWPVFDGIDEAFTRGGLALRALDGEAAFRNLTIQPYHAPRLRRSYTNPVLAGAADPVVLFHQGTYYAYATYTLRDRKQGIRLFTSRNLVDWNDEGFALEADDTWGDSKFWAPDIVEKDGTFFLYYAAEERMCVATAKTPRGPFRQEIEAPMEPASIRIDGHVFEDDDGSRYFYYVTFGEGNEIWGGRLQDDMTSVDPSSLRRMVMPDQPWERHRGAVTEGPEILKHEGTYYLTYSGSHFLSTEYSVGYATSDHPLGPWTKFRNNPVMKSTRYAHGSGHHCFTTSPDGKELFIVYHRHQSSTRANPRQLSIDRARFVPDPQGGPDILQIHGPTSSSQPMPLGTR</sequence>
<keyword evidence="5 6" id="KW-0326">Glycosidase</keyword>
<dbReference type="Pfam" id="PF04616">
    <property type="entry name" value="Glyco_hydro_43"/>
    <property type="match status" value="1"/>
</dbReference>
<dbReference type="EMBL" id="BAABRI010000002">
    <property type="protein sequence ID" value="GAA5481201.1"/>
    <property type="molecule type" value="Genomic_DNA"/>
</dbReference>
<dbReference type="Gene3D" id="2.60.120.560">
    <property type="entry name" value="Exo-inulinase, domain 1"/>
    <property type="match status" value="1"/>
</dbReference>